<comment type="caution">
    <text evidence="2">The sequence shown here is derived from an EMBL/GenBank/DDBJ whole genome shotgun (WGS) entry which is preliminary data.</text>
</comment>
<reference evidence="2 3" key="1">
    <citation type="submission" date="2017-10" db="EMBL/GenBank/DDBJ databases">
        <title>Comparative genomics in systemic dimorphic fungi from Ajellomycetaceae.</title>
        <authorList>
            <person name="Munoz J.F."/>
            <person name="Mcewen J.G."/>
            <person name="Clay O.K."/>
            <person name="Cuomo C.A."/>
        </authorList>
    </citation>
    <scope>NUCLEOTIDE SEQUENCE [LARGE SCALE GENOMIC DNA]</scope>
    <source>
        <strain evidence="2 3">UAMH5409</strain>
    </source>
</reference>
<dbReference type="STRING" id="1447875.A0A2B7X2N5"/>
<evidence type="ECO:0000256" key="1">
    <source>
        <dbReference type="SAM" id="MobiDB-lite"/>
    </source>
</evidence>
<proteinExistence type="predicted"/>
<keyword evidence="3" id="KW-1185">Reference proteome</keyword>
<name>A0A2B7X2N5_9EURO</name>
<dbReference type="OrthoDB" id="5430299at2759"/>
<organism evidence="2 3">
    <name type="scientific">Helicocarpus griseus UAMH5409</name>
    <dbReference type="NCBI Taxonomy" id="1447875"/>
    <lineage>
        <taxon>Eukaryota</taxon>
        <taxon>Fungi</taxon>
        <taxon>Dikarya</taxon>
        <taxon>Ascomycota</taxon>
        <taxon>Pezizomycotina</taxon>
        <taxon>Eurotiomycetes</taxon>
        <taxon>Eurotiomycetidae</taxon>
        <taxon>Onygenales</taxon>
        <taxon>Ajellomycetaceae</taxon>
        <taxon>Helicocarpus</taxon>
    </lineage>
</organism>
<accession>A0A2B7X2N5</accession>
<evidence type="ECO:0000313" key="3">
    <source>
        <dbReference type="Proteomes" id="UP000223968"/>
    </source>
</evidence>
<dbReference type="EMBL" id="PDNB01000153">
    <property type="protein sequence ID" value="PGH02948.1"/>
    <property type="molecule type" value="Genomic_DNA"/>
</dbReference>
<feature type="region of interest" description="Disordered" evidence="1">
    <location>
        <begin position="1"/>
        <end position="20"/>
    </location>
</feature>
<protein>
    <submittedName>
        <fullName evidence="2">Uncharacterized protein</fullName>
    </submittedName>
</protein>
<sequence>MGRLEIWGGDSTTPRTEDNYRKGPWLPTDFGVVVRFNRNGLSYGTYIIRDYYPRDMNTGKRATERSNNKHLGYLGEWETQMTVAKIAENATDLTDFNREIDLKMEATDPIEPVRPVMTGANTVIRVTVPQP</sequence>
<dbReference type="Proteomes" id="UP000223968">
    <property type="component" value="Unassembled WGS sequence"/>
</dbReference>
<gene>
    <name evidence="2" type="ORF">AJ79_07485</name>
</gene>
<dbReference type="AlphaFoldDB" id="A0A2B7X2N5"/>
<evidence type="ECO:0000313" key="2">
    <source>
        <dbReference type="EMBL" id="PGH02948.1"/>
    </source>
</evidence>